<keyword evidence="3" id="KW-1185">Reference proteome</keyword>
<dbReference type="KEGG" id="gtr:GLOTRDRAFT_117244"/>
<dbReference type="GO" id="GO:0000124">
    <property type="term" value="C:SAGA complex"/>
    <property type="evidence" value="ECO:0007669"/>
    <property type="project" value="UniProtKB-UniRule"/>
</dbReference>
<keyword evidence="1" id="KW-0509">mRNA transport</keyword>
<dbReference type="GO" id="GO:0005643">
    <property type="term" value="C:nuclear pore"/>
    <property type="evidence" value="ECO:0007669"/>
    <property type="project" value="UniProtKB-UniRule"/>
</dbReference>
<keyword evidence="1" id="KW-0804">Transcription</keyword>
<dbReference type="HAMAP" id="MF_03046">
    <property type="entry name" value="ENY2_Sus1"/>
    <property type="match status" value="1"/>
</dbReference>
<keyword evidence="1" id="KW-0813">Transport</keyword>
<keyword evidence="1" id="KW-0156">Chromatin regulator</keyword>
<name>S7Q0G1_GLOTA</name>
<dbReference type="eggNOG" id="ENOG502SDC3">
    <property type="taxonomic scope" value="Eukaryota"/>
</dbReference>
<comment type="subunit">
    <text evidence="1">Component of the nuclear pore complex (NPC)-associated TREX-2 complex (transcription and export complex 2), composed of at least SUS1, SAC3, THP1, SEM1, and CDC31. TREX-2 contains 2 SUS1 chains. The TREX-2 complex interacts with the nucleoporin NUP1. Component of the 1.8 MDa SAGA transcription coactivator-HAT complex. SAGA is built of 5 distinct domains with specialized functions. Within the SAGA complex, SUS1, SGF11, SGF73 and UBP8 form an additional subcomplex of SAGA called the DUB module (deubiquitination module). Interacts directly with THP1, SAC3, SGF11, and with the RNA polymerase II.</text>
</comment>
<keyword evidence="1" id="KW-0811">Translocation</keyword>
<dbReference type="GO" id="GO:0003713">
    <property type="term" value="F:transcription coactivator activity"/>
    <property type="evidence" value="ECO:0007669"/>
    <property type="project" value="UniProtKB-UniRule"/>
</dbReference>
<dbReference type="GO" id="GO:0000932">
    <property type="term" value="C:P-body"/>
    <property type="evidence" value="ECO:0007669"/>
    <property type="project" value="UniProtKB-SubCell"/>
</dbReference>
<comment type="subcellular location">
    <subcellularLocation>
        <location evidence="1">Nucleus</location>
        <location evidence="1">Nucleoplasm</location>
    </subcellularLocation>
    <subcellularLocation>
        <location evidence="1">Cytoplasm</location>
        <location evidence="1">P-body</location>
    </subcellularLocation>
</comment>
<keyword evidence="1" id="KW-0010">Activator</keyword>
<evidence type="ECO:0000313" key="3">
    <source>
        <dbReference type="Proteomes" id="UP000030669"/>
    </source>
</evidence>
<dbReference type="HOGENOM" id="CLU_134052_2_0_1"/>
<dbReference type="GO" id="GO:0006368">
    <property type="term" value="P:transcription elongation by RNA polymerase II"/>
    <property type="evidence" value="ECO:0007669"/>
    <property type="project" value="UniProtKB-UniRule"/>
</dbReference>
<evidence type="ECO:0000256" key="1">
    <source>
        <dbReference type="HAMAP-Rule" id="MF_03046"/>
    </source>
</evidence>
<keyword evidence="1" id="KW-0539">Nucleus</keyword>
<dbReference type="Proteomes" id="UP000030669">
    <property type="component" value="Unassembled WGS sequence"/>
</dbReference>
<keyword evidence="1" id="KW-0963">Cytoplasm</keyword>
<dbReference type="PANTHER" id="PTHR12514">
    <property type="entry name" value="ENHANCER OF YELLOW 2 TRANSCRIPTION FACTOR"/>
    <property type="match status" value="1"/>
</dbReference>
<proteinExistence type="inferred from homology"/>
<dbReference type="STRING" id="670483.S7Q0G1"/>
<evidence type="ECO:0000313" key="2">
    <source>
        <dbReference type="EMBL" id="EPQ53193.1"/>
    </source>
</evidence>
<dbReference type="OMA" id="MIENGDW"/>
<dbReference type="InterPro" id="IPR018783">
    <property type="entry name" value="TF_ENY2"/>
</dbReference>
<dbReference type="GO" id="GO:0070390">
    <property type="term" value="C:transcription export complex 2"/>
    <property type="evidence" value="ECO:0007669"/>
    <property type="project" value="UniProtKB-UniRule"/>
</dbReference>
<keyword evidence="1" id="KW-0805">Transcription regulation</keyword>
<sequence length="100" mass="11197">MARAGGSTDELYAALHQRLVQSGDWDRIQGLLRTKLNESGWSDTVRAKAQDTARGMDPLSGRKLLELMKEDPQTRMTSVPEGVKKEVLAAIRQVIDKQFE</sequence>
<organism evidence="2 3">
    <name type="scientific">Gloeophyllum trabeum (strain ATCC 11539 / FP-39264 / Madison 617)</name>
    <name type="common">Brown rot fungus</name>
    <dbReference type="NCBI Taxonomy" id="670483"/>
    <lineage>
        <taxon>Eukaryota</taxon>
        <taxon>Fungi</taxon>
        <taxon>Dikarya</taxon>
        <taxon>Basidiomycota</taxon>
        <taxon>Agaricomycotina</taxon>
        <taxon>Agaricomycetes</taxon>
        <taxon>Gloeophyllales</taxon>
        <taxon>Gloeophyllaceae</taxon>
        <taxon>Gloeophyllum</taxon>
    </lineage>
</organism>
<dbReference type="EMBL" id="KB469306">
    <property type="protein sequence ID" value="EPQ53193.1"/>
    <property type="molecule type" value="Genomic_DNA"/>
</dbReference>
<dbReference type="GO" id="GO:0006406">
    <property type="term" value="P:mRNA export from nucleus"/>
    <property type="evidence" value="ECO:0007669"/>
    <property type="project" value="UniProtKB-UniRule"/>
</dbReference>
<dbReference type="AlphaFoldDB" id="S7Q0G1"/>
<protein>
    <recommendedName>
        <fullName evidence="1">Transcription and mRNA export factor SUS1</fullName>
    </recommendedName>
</protein>
<comment type="similarity">
    <text evidence="1">Belongs to the ENY2 family.</text>
</comment>
<dbReference type="GO" id="GO:0005654">
    <property type="term" value="C:nucleoplasm"/>
    <property type="evidence" value="ECO:0007669"/>
    <property type="project" value="UniProtKB-SubCell"/>
</dbReference>
<dbReference type="OrthoDB" id="6221744at2759"/>
<dbReference type="RefSeq" id="XP_007868480.1">
    <property type="nucleotide sequence ID" value="XM_007870289.1"/>
</dbReference>
<dbReference type="InterPro" id="IPR038212">
    <property type="entry name" value="TF_EnY2_sf"/>
</dbReference>
<dbReference type="GO" id="GO:0006325">
    <property type="term" value="P:chromatin organization"/>
    <property type="evidence" value="ECO:0007669"/>
    <property type="project" value="UniProtKB-KW"/>
</dbReference>
<dbReference type="GeneID" id="19300312"/>
<keyword evidence="1" id="KW-0653">Protein transport</keyword>
<dbReference type="GO" id="GO:0015031">
    <property type="term" value="P:protein transport"/>
    <property type="evidence" value="ECO:0007669"/>
    <property type="project" value="UniProtKB-KW"/>
</dbReference>
<dbReference type="Gene3D" id="1.10.246.140">
    <property type="match status" value="1"/>
</dbReference>
<dbReference type="GO" id="GO:0071819">
    <property type="term" value="C:DUBm complex"/>
    <property type="evidence" value="ECO:0007669"/>
    <property type="project" value="UniProtKB-UniRule"/>
</dbReference>
<dbReference type="Pfam" id="PF10163">
    <property type="entry name" value="EnY2"/>
    <property type="match status" value="1"/>
</dbReference>
<reference evidence="2 3" key="1">
    <citation type="journal article" date="2012" name="Science">
        <title>The Paleozoic origin of enzymatic lignin decomposition reconstructed from 31 fungal genomes.</title>
        <authorList>
            <person name="Floudas D."/>
            <person name="Binder M."/>
            <person name="Riley R."/>
            <person name="Barry K."/>
            <person name="Blanchette R.A."/>
            <person name="Henrissat B."/>
            <person name="Martinez A.T."/>
            <person name="Otillar R."/>
            <person name="Spatafora J.W."/>
            <person name="Yadav J.S."/>
            <person name="Aerts A."/>
            <person name="Benoit I."/>
            <person name="Boyd A."/>
            <person name="Carlson A."/>
            <person name="Copeland A."/>
            <person name="Coutinho P.M."/>
            <person name="de Vries R.P."/>
            <person name="Ferreira P."/>
            <person name="Findley K."/>
            <person name="Foster B."/>
            <person name="Gaskell J."/>
            <person name="Glotzer D."/>
            <person name="Gorecki P."/>
            <person name="Heitman J."/>
            <person name="Hesse C."/>
            <person name="Hori C."/>
            <person name="Igarashi K."/>
            <person name="Jurgens J.A."/>
            <person name="Kallen N."/>
            <person name="Kersten P."/>
            <person name="Kohler A."/>
            <person name="Kuees U."/>
            <person name="Kumar T.K.A."/>
            <person name="Kuo A."/>
            <person name="LaButti K."/>
            <person name="Larrondo L.F."/>
            <person name="Lindquist E."/>
            <person name="Ling A."/>
            <person name="Lombard V."/>
            <person name="Lucas S."/>
            <person name="Lundell T."/>
            <person name="Martin R."/>
            <person name="McLaughlin D.J."/>
            <person name="Morgenstern I."/>
            <person name="Morin E."/>
            <person name="Murat C."/>
            <person name="Nagy L.G."/>
            <person name="Nolan M."/>
            <person name="Ohm R.A."/>
            <person name="Patyshakuliyeva A."/>
            <person name="Rokas A."/>
            <person name="Ruiz-Duenas F.J."/>
            <person name="Sabat G."/>
            <person name="Salamov A."/>
            <person name="Samejima M."/>
            <person name="Schmutz J."/>
            <person name="Slot J.C."/>
            <person name="St John F."/>
            <person name="Stenlid J."/>
            <person name="Sun H."/>
            <person name="Sun S."/>
            <person name="Syed K."/>
            <person name="Tsang A."/>
            <person name="Wiebenga A."/>
            <person name="Young D."/>
            <person name="Pisabarro A."/>
            <person name="Eastwood D.C."/>
            <person name="Martin F."/>
            <person name="Cullen D."/>
            <person name="Grigoriev I.V."/>
            <person name="Hibbett D.S."/>
        </authorList>
    </citation>
    <scope>NUCLEOTIDE SEQUENCE [LARGE SCALE GENOMIC DNA]</scope>
    <source>
        <strain evidence="2 3">ATCC 11539</strain>
    </source>
</reference>
<accession>S7Q0G1</accession>
<gene>
    <name evidence="1" type="primary">SUS1</name>
    <name evidence="2" type="ORF">GLOTRDRAFT_117244</name>
</gene>
<comment type="function">
    <text evidence="1">Involved in mRNA export coupled transcription activation by association with both the TREX-2 and the SAGA complexes. At the promoters, SAGA is required for recruitment of the basal transcription machinery. It influences RNA polymerase II transcriptional activity through different activities such as TBP interaction and promoter selectivity, interaction with transcription activators, and chromatin modification through histone acetylation and deubiquitination. Within the SAGA complex, participates to a subcomplex required for deubiquitination of H2B and for the maintenance of steady-state H3 methylation levels. The TREX-2 complex functions in docking export-competent ribonucleoprotein particles (mRNPs) to the nuclear entrance of the nuclear pore complex (nuclear basket). TREX-2 participates in mRNA export and accurate chromatin positioning in the nucleus by tethering genes to the nuclear periphery. May also be involved in cytoplasmic mRNA decay by interaction with components of P-bodies.</text>
</comment>